<dbReference type="SMART" id="SM00471">
    <property type="entry name" value="HDc"/>
    <property type="match status" value="1"/>
</dbReference>
<dbReference type="GO" id="GO:0008832">
    <property type="term" value="F:dGTPase activity"/>
    <property type="evidence" value="ECO:0007669"/>
    <property type="project" value="TreeGrafter"/>
</dbReference>
<dbReference type="InterPro" id="IPR006674">
    <property type="entry name" value="HD_domain"/>
</dbReference>
<accession>A0A9E2L1T2</accession>
<dbReference type="InterPro" id="IPR003607">
    <property type="entry name" value="HD/PDEase_dom"/>
</dbReference>
<sequence>MMNYRAIRDPLWKHIFIPEALADALSSADFIRLSRIRQLGPTELVYPGATHTRAGHSLGVYGIARTMLEILERRGAAEWITPQGKMSWYAAALFHDIGHFPYTHSLKELPLEEHEALSAAIVLKPEIAECIEKAGGNPEQTAAIIDKQRATDNRETLFYRKLLSGVLDPDKLDYLNRDAYYCGVPYGIQDTEYTLDQLYPDIHRGIVLSGNAIVSVENLLFSKYLMYRSVYWHK</sequence>
<dbReference type="PANTHER" id="PTHR11373">
    <property type="entry name" value="DEOXYNUCLEOSIDE TRIPHOSPHATE TRIPHOSPHOHYDROLASE"/>
    <property type="match status" value="1"/>
</dbReference>
<evidence type="ECO:0000313" key="3">
    <source>
        <dbReference type="Proteomes" id="UP000823914"/>
    </source>
</evidence>
<dbReference type="Pfam" id="PF01966">
    <property type="entry name" value="HD"/>
    <property type="match status" value="1"/>
</dbReference>
<dbReference type="CDD" id="cd00077">
    <property type="entry name" value="HDc"/>
    <property type="match status" value="1"/>
</dbReference>
<dbReference type="SUPFAM" id="SSF109604">
    <property type="entry name" value="HD-domain/PDEase-like"/>
    <property type="match status" value="1"/>
</dbReference>
<reference evidence="2" key="2">
    <citation type="submission" date="2021-04" db="EMBL/GenBank/DDBJ databases">
        <authorList>
            <person name="Gilroy R."/>
        </authorList>
    </citation>
    <scope>NUCLEOTIDE SEQUENCE</scope>
    <source>
        <strain evidence="2">Gambia15-2214</strain>
    </source>
</reference>
<evidence type="ECO:0000259" key="1">
    <source>
        <dbReference type="SMART" id="SM00471"/>
    </source>
</evidence>
<dbReference type="Gene3D" id="1.10.3210.10">
    <property type="entry name" value="Hypothetical protein af1432"/>
    <property type="match status" value="1"/>
</dbReference>
<dbReference type="InterPro" id="IPR050135">
    <property type="entry name" value="dGTPase-like"/>
</dbReference>
<dbReference type="PANTHER" id="PTHR11373:SF4">
    <property type="entry name" value="DEOXYNUCLEOSIDE TRIPHOSPHATE TRIPHOSPHOHYDROLASE SAMHD1"/>
    <property type="match status" value="1"/>
</dbReference>
<comment type="caution">
    <text evidence="2">The sequence shown here is derived from an EMBL/GenBank/DDBJ whole genome shotgun (WGS) entry which is preliminary data.</text>
</comment>
<dbReference type="AlphaFoldDB" id="A0A9E2L1T2"/>
<reference evidence="2" key="1">
    <citation type="journal article" date="2021" name="PeerJ">
        <title>Extensive microbial diversity within the chicken gut microbiome revealed by metagenomics and culture.</title>
        <authorList>
            <person name="Gilroy R."/>
            <person name="Ravi A."/>
            <person name="Getino M."/>
            <person name="Pursley I."/>
            <person name="Horton D.L."/>
            <person name="Alikhan N.F."/>
            <person name="Baker D."/>
            <person name="Gharbi K."/>
            <person name="Hall N."/>
            <person name="Watson M."/>
            <person name="Adriaenssens E.M."/>
            <person name="Foster-Nyarko E."/>
            <person name="Jarju S."/>
            <person name="Secka A."/>
            <person name="Antonio M."/>
            <person name="Oren A."/>
            <person name="Chaudhuri R.R."/>
            <person name="La Ragione R."/>
            <person name="Hildebrand F."/>
            <person name="Pallen M.J."/>
        </authorList>
    </citation>
    <scope>NUCLEOTIDE SEQUENCE</scope>
    <source>
        <strain evidence="2">Gambia15-2214</strain>
    </source>
</reference>
<gene>
    <name evidence="2" type="ORF">IAA16_01810</name>
</gene>
<organism evidence="2 3">
    <name type="scientific">Candidatus Treponema excrementipullorum</name>
    <dbReference type="NCBI Taxonomy" id="2838768"/>
    <lineage>
        <taxon>Bacteria</taxon>
        <taxon>Pseudomonadati</taxon>
        <taxon>Spirochaetota</taxon>
        <taxon>Spirochaetia</taxon>
        <taxon>Spirochaetales</taxon>
        <taxon>Treponemataceae</taxon>
        <taxon>Treponema</taxon>
    </lineage>
</organism>
<dbReference type="EMBL" id="JAHLFV010000042">
    <property type="protein sequence ID" value="MBU3849282.1"/>
    <property type="molecule type" value="Genomic_DNA"/>
</dbReference>
<evidence type="ECO:0000313" key="2">
    <source>
        <dbReference type="EMBL" id="MBU3849282.1"/>
    </source>
</evidence>
<protein>
    <submittedName>
        <fullName evidence="2">HD domain-containing protein</fullName>
    </submittedName>
</protein>
<dbReference type="GO" id="GO:0006203">
    <property type="term" value="P:dGTP catabolic process"/>
    <property type="evidence" value="ECO:0007669"/>
    <property type="project" value="TreeGrafter"/>
</dbReference>
<dbReference type="Proteomes" id="UP000823914">
    <property type="component" value="Unassembled WGS sequence"/>
</dbReference>
<feature type="domain" description="HD/PDEase" evidence="1">
    <location>
        <begin position="49"/>
        <end position="184"/>
    </location>
</feature>
<name>A0A9E2L1T2_9SPIR</name>
<proteinExistence type="predicted"/>
<feature type="non-terminal residue" evidence="2">
    <location>
        <position position="234"/>
    </location>
</feature>